<gene>
    <name evidence="3" type="ORF">CAUJ_LOCUS4512</name>
</gene>
<evidence type="ECO:0000256" key="1">
    <source>
        <dbReference type="SAM" id="MobiDB-lite"/>
    </source>
</evidence>
<sequence length="261" mass="29265">MPNEKKQWRKRSDERESAVSPHRNKQTNMSVVVLRIVASLLFLTFIQRCECGCRTVYCPQISSTLFPCDNCHTCLEKSSRLCFTSNNATCGCATAVPAECTRNPSNTTAPFIFCFIADDAAIPVPEVKVHEGSFVSAVVPRFFSNPPFDVVKPSFLYLLASFPKEGSQCKSIGHIEAYERGAECLLRIRLHMPSIDYTGHDNYYYDDRSPLETQLSSDLFGKKKSLRFWSEVTLTRKDTVKDGHVHFASVLKSPSTTVGIS</sequence>
<accession>A0A8S1H042</accession>
<protein>
    <recommendedName>
        <fullName evidence="2">TNFR-Cys domain-containing protein</fullName>
    </recommendedName>
</protein>
<evidence type="ECO:0000313" key="3">
    <source>
        <dbReference type="EMBL" id="CAD6188593.1"/>
    </source>
</evidence>
<keyword evidence="4" id="KW-1185">Reference proteome</keyword>
<name>A0A8S1H042_9PELO</name>
<comment type="caution">
    <text evidence="3">The sequence shown here is derived from an EMBL/GenBank/DDBJ whole genome shotgun (WGS) entry which is preliminary data.</text>
</comment>
<feature type="compositionally biased region" description="Basic and acidic residues" evidence="1">
    <location>
        <begin position="1"/>
        <end position="17"/>
    </location>
</feature>
<dbReference type="OrthoDB" id="5782430at2759"/>
<proteinExistence type="predicted"/>
<dbReference type="InterPro" id="IPR001368">
    <property type="entry name" value="TNFR/NGFR_Cys_rich_reg"/>
</dbReference>
<dbReference type="PROSITE" id="PS00652">
    <property type="entry name" value="TNFR_NGFR_1"/>
    <property type="match status" value="1"/>
</dbReference>
<organism evidence="3 4">
    <name type="scientific">Caenorhabditis auriculariae</name>
    <dbReference type="NCBI Taxonomy" id="2777116"/>
    <lineage>
        <taxon>Eukaryota</taxon>
        <taxon>Metazoa</taxon>
        <taxon>Ecdysozoa</taxon>
        <taxon>Nematoda</taxon>
        <taxon>Chromadorea</taxon>
        <taxon>Rhabditida</taxon>
        <taxon>Rhabditina</taxon>
        <taxon>Rhabditomorpha</taxon>
        <taxon>Rhabditoidea</taxon>
        <taxon>Rhabditidae</taxon>
        <taxon>Peloderinae</taxon>
        <taxon>Caenorhabditis</taxon>
    </lineage>
</organism>
<evidence type="ECO:0000259" key="2">
    <source>
        <dbReference type="PROSITE" id="PS00652"/>
    </source>
</evidence>
<dbReference type="EMBL" id="CAJGYM010000008">
    <property type="protein sequence ID" value="CAD6188593.1"/>
    <property type="molecule type" value="Genomic_DNA"/>
</dbReference>
<reference evidence="3" key="1">
    <citation type="submission" date="2020-10" db="EMBL/GenBank/DDBJ databases">
        <authorList>
            <person name="Kikuchi T."/>
        </authorList>
    </citation>
    <scope>NUCLEOTIDE SEQUENCE</scope>
    <source>
        <strain evidence="3">NKZ352</strain>
    </source>
</reference>
<dbReference type="AlphaFoldDB" id="A0A8S1H042"/>
<evidence type="ECO:0000313" key="4">
    <source>
        <dbReference type="Proteomes" id="UP000835052"/>
    </source>
</evidence>
<dbReference type="Proteomes" id="UP000835052">
    <property type="component" value="Unassembled WGS sequence"/>
</dbReference>
<feature type="region of interest" description="Disordered" evidence="1">
    <location>
        <begin position="1"/>
        <end position="23"/>
    </location>
</feature>
<feature type="domain" description="TNFR-Cys" evidence="2">
    <location>
        <begin position="51"/>
        <end position="90"/>
    </location>
</feature>